<dbReference type="Proteomes" id="UP001597010">
    <property type="component" value="Unassembled WGS sequence"/>
</dbReference>
<keyword evidence="1" id="KW-0732">Signal</keyword>
<feature type="signal peptide" evidence="1">
    <location>
        <begin position="1"/>
        <end position="20"/>
    </location>
</feature>
<reference evidence="3" key="1">
    <citation type="journal article" date="2014" name="Int. J. Syst. Evol. Microbiol.">
        <title>Complete genome of a new Firmicutes species belonging to the dominant human colonic microbiota ('Ruminococcus bicirculans') reveals two chromosomes and a selective capacity to utilize plant glucans.</title>
        <authorList>
            <consortium name="NISC Comparative Sequencing Program"/>
            <person name="Wegmann U."/>
            <person name="Louis P."/>
            <person name="Goesmann A."/>
            <person name="Henrissat B."/>
            <person name="Duncan S.H."/>
            <person name="Flint H.J."/>
        </authorList>
    </citation>
    <scope>NUCLEOTIDE SEQUENCE</scope>
    <source>
        <strain evidence="3">CCUG 61484</strain>
    </source>
</reference>
<evidence type="ECO:0000256" key="1">
    <source>
        <dbReference type="SAM" id="SignalP"/>
    </source>
</evidence>
<dbReference type="EMBL" id="JBHTHZ010000001">
    <property type="protein sequence ID" value="MFD0792334.1"/>
    <property type="molecule type" value="Genomic_DNA"/>
</dbReference>
<reference evidence="3" key="3">
    <citation type="submission" date="2024-09" db="EMBL/GenBank/DDBJ databases">
        <authorList>
            <person name="Sun Q."/>
            <person name="Mori K."/>
        </authorList>
    </citation>
    <scope>NUCLEOTIDE SEQUENCE</scope>
    <source>
        <strain evidence="3">CCUG 61484</strain>
    </source>
</reference>
<dbReference type="Pfam" id="PF12094">
    <property type="entry name" value="DUF3570"/>
    <property type="match status" value="1"/>
</dbReference>
<accession>A0ABW3ANP6</accession>
<protein>
    <submittedName>
        <fullName evidence="3">DUF3570 domain-containing protein</fullName>
    </submittedName>
</protein>
<feature type="chain" id="PRO_5045033415" evidence="1">
    <location>
        <begin position="21"/>
        <end position="422"/>
    </location>
</feature>
<sequence length="422" mass="47710">MRKMYLCIAALYLGIVVSHAQTRPQATFKDSSNYEARKLKLDEINVVSAYYHQDGNNSAVTGGIGTEKLTDFANTFDLQMSKYGASGKKHTFLFELGVDHYTSASSDKIDPYTVSSASMQDTRIYPSFNWTMSNDKTGNAFGLTGSYSREYDYQSFGAAINLTRLSKDKNTQFDFKAQAFFDTWKVILPVELRPADYGSGSESDDRGSGTINHKPRNSFSTLFSLSQVISTRLQAAIIIEPSYQKGLLATQYQRVYFNSNFATGVGPANNIFNERVEILPGSRYKLPIAVRLNYFLDDRFIIRAFYRYYTDNWGIRANTAELEVPVKLTSFVSVSPYYRFTDQQGTRYFAPYGQHSPEEKYYTSDYDLSSLSSNFFGANIRLSPPKGVFGWQHFSSLEIRAGHYTRSNGLNSNIVTLAMKIK</sequence>
<proteinExistence type="predicted"/>
<dbReference type="InterPro" id="IPR021953">
    <property type="entry name" value="DUF3570"/>
</dbReference>
<evidence type="ECO:0000313" key="3">
    <source>
        <dbReference type="EMBL" id="MFD0792462.1"/>
    </source>
</evidence>
<evidence type="ECO:0000313" key="2">
    <source>
        <dbReference type="EMBL" id="MFD0792334.1"/>
    </source>
</evidence>
<keyword evidence="4" id="KW-1185">Reference proteome</keyword>
<reference evidence="4" key="2">
    <citation type="journal article" date="2019" name="Int. J. Syst. Evol. Microbiol.">
        <title>The Global Catalogue of Microorganisms (GCM) 10K type strain sequencing project: providing services to taxonomists for standard genome sequencing and annotation.</title>
        <authorList>
            <consortium name="The Broad Institute Genomics Platform"/>
            <consortium name="The Broad Institute Genome Sequencing Center for Infectious Disease"/>
            <person name="Wu L."/>
            <person name="Ma J."/>
        </authorList>
    </citation>
    <scope>NUCLEOTIDE SEQUENCE [LARGE SCALE GENOMIC DNA]</scope>
    <source>
        <strain evidence="4">CCUG 61484</strain>
    </source>
</reference>
<name>A0ABW3ANP6_9SPHI</name>
<evidence type="ECO:0000313" key="4">
    <source>
        <dbReference type="Proteomes" id="UP001597010"/>
    </source>
</evidence>
<comment type="caution">
    <text evidence="3">The sequence shown here is derived from an EMBL/GenBank/DDBJ whole genome shotgun (WGS) entry which is preliminary data.</text>
</comment>
<dbReference type="EMBL" id="JBHTHZ010000001">
    <property type="protein sequence ID" value="MFD0792462.1"/>
    <property type="molecule type" value="Genomic_DNA"/>
</dbReference>
<gene>
    <name evidence="2" type="ORF">ACFQZX_01820</name>
    <name evidence="3" type="ORF">ACFQZX_02465</name>
</gene>
<organism evidence="3 4">
    <name type="scientific">Mucilaginibacter litoreus</name>
    <dbReference type="NCBI Taxonomy" id="1048221"/>
    <lineage>
        <taxon>Bacteria</taxon>
        <taxon>Pseudomonadati</taxon>
        <taxon>Bacteroidota</taxon>
        <taxon>Sphingobacteriia</taxon>
        <taxon>Sphingobacteriales</taxon>
        <taxon>Sphingobacteriaceae</taxon>
        <taxon>Mucilaginibacter</taxon>
    </lineage>
</organism>